<accession>A0A211ZCE7</accession>
<evidence type="ECO:0000256" key="5">
    <source>
        <dbReference type="ARBA" id="ARBA00022839"/>
    </source>
</evidence>
<dbReference type="GO" id="GO:0006310">
    <property type="term" value="P:DNA recombination"/>
    <property type="evidence" value="ECO:0007669"/>
    <property type="project" value="InterPro"/>
</dbReference>
<dbReference type="GO" id="GO:0006281">
    <property type="term" value="P:DNA repair"/>
    <property type="evidence" value="ECO:0007669"/>
    <property type="project" value="InterPro"/>
</dbReference>
<dbReference type="PANTHER" id="PTHR30255">
    <property type="entry name" value="SINGLE-STRANDED-DNA-SPECIFIC EXONUCLEASE RECJ"/>
    <property type="match status" value="1"/>
</dbReference>
<sequence>MTGPALFGVERSAKGARWIGRAADDRLALALSQRHALPEIVARVLAARGVGLDDAPAFLNPTLRALLPDPSVLRDMDRAADRIARAVTAGEGIAVFGDYDVDGATSTALMVRYLRALGIEPQIHIPDRIAEGYGPNAQALEKLRAGGAGLVVTVDCGTTAFDALEGAAGLDVVVIDHHTAEPRLPKVAAVVNPNRLDQDPGLGQLAACGVTFLALVALNRALRQAGAFASRKEPDLLALLDLVALGTICDVVPLTGLNRALVGQGLKVMAQRRNTGLAALADVARVTETVDAYHAGYILGPRINAGGRIGRADLGARLLATEDKGEAARIAALLDEHNVDRKTVEAEVMAAAIAQVEAAEAGPVILVAGEGWHPGVVGIVAGRLRERYGRPSCVVGFEGGIGKASGRSVPGVDLGAAVIAARQAGLLLSGGGHRMAAGFTVRQERLAELRTYLAEHIDGQVDEPMVPLVELDGTLVVEAATVELAETLSCLGPFGAGNPEPRFALPRVRVVAASVVGSGGHVACTLVGPDGGRLRAIAFRCADQPVGQALLRRDALLHVAGTLRIDRWNGNTRVQLFIEDVAPLWAENA</sequence>
<protein>
    <recommendedName>
        <fullName evidence="2">Single-stranded-DNA-specific exonuclease RecJ</fullName>
    </recommendedName>
</protein>
<keyword evidence="10" id="KW-1185">Reference proteome</keyword>
<dbReference type="Gene3D" id="3.90.1640.30">
    <property type="match status" value="1"/>
</dbReference>
<keyword evidence="5 9" id="KW-0269">Exonuclease</keyword>
<evidence type="ECO:0000259" key="7">
    <source>
        <dbReference type="Pfam" id="PF02272"/>
    </source>
</evidence>
<dbReference type="InterPro" id="IPR003156">
    <property type="entry name" value="DHHA1_dom"/>
</dbReference>
<dbReference type="Proteomes" id="UP000196655">
    <property type="component" value="Unassembled WGS sequence"/>
</dbReference>
<dbReference type="RefSeq" id="WP_088155744.1">
    <property type="nucleotide sequence ID" value="NZ_NHON01000088.1"/>
</dbReference>
<dbReference type="Pfam" id="PF17768">
    <property type="entry name" value="RecJ_OB"/>
    <property type="match status" value="1"/>
</dbReference>
<dbReference type="PANTHER" id="PTHR30255:SF2">
    <property type="entry name" value="SINGLE-STRANDED-DNA-SPECIFIC EXONUCLEASE RECJ"/>
    <property type="match status" value="1"/>
</dbReference>
<dbReference type="AlphaFoldDB" id="A0A211ZCE7"/>
<dbReference type="GO" id="GO:0003676">
    <property type="term" value="F:nucleic acid binding"/>
    <property type="evidence" value="ECO:0007669"/>
    <property type="project" value="InterPro"/>
</dbReference>
<evidence type="ECO:0000256" key="2">
    <source>
        <dbReference type="ARBA" id="ARBA00019841"/>
    </source>
</evidence>
<dbReference type="STRING" id="1122125.GCA_000423185_03420"/>
<evidence type="ECO:0000256" key="1">
    <source>
        <dbReference type="ARBA" id="ARBA00005915"/>
    </source>
</evidence>
<evidence type="ECO:0000313" key="10">
    <source>
        <dbReference type="Proteomes" id="UP000196655"/>
    </source>
</evidence>
<dbReference type="InterPro" id="IPR051673">
    <property type="entry name" value="SSDNA_exonuclease_RecJ"/>
</dbReference>
<comment type="caution">
    <text evidence="9">The sequence shown here is derived from an EMBL/GenBank/DDBJ whole genome shotgun (WGS) entry which is preliminary data.</text>
</comment>
<organism evidence="9 10">
    <name type="scientific">Inquilinus limosus</name>
    <dbReference type="NCBI Taxonomy" id="171674"/>
    <lineage>
        <taxon>Bacteria</taxon>
        <taxon>Pseudomonadati</taxon>
        <taxon>Pseudomonadota</taxon>
        <taxon>Alphaproteobacteria</taxon>
        <taxon>Rhodospirillales</taxon>
        <taxon>Rhodospirillaceae</taxon>
        <taxon>Inquilinus</taxon>
    </lineage>
</organism>
<dbReference type="InterPro" id="IPR038763">
    <property type="entry name" value="DHH_sf"/>
</dbReference>
<dbReference type="SUPFAM" id="SSF64182">
    <property type="entry name" value="DHH phosphoesterases"/>
    <property type="match status" value="1"/>
</dbReference>
<keyword evidence="4" id="KW-0378">Hydrolase</keyword>
<dbReference type="EMBL" id="NHON01000088">
    <property type="protein sequence ID" value="OWJ62814.1"/>
    <property type="molecule type" value="Genomic_DNA"/>
</dbReference>
<dbReference type="Pfam" id="PF01368">
    <property type="entry name" value="DHH"/>
    <property type="match status" value="1"/>
</dbReference>
<dbReference type="Gene3D" id="3.10.310.30">
    <property type="match status" value="1"/>
</dbReference>
<evidence type="ECO:0000256" key="3">
    <source>
        <dbReference type="ARBA" id="ARBA00022722"/>
    </source>
</evidence>
<proteinExistence type="inferred from homology"/>
<comment type="similarity">
    <text evidence="1">Belongs to the RecJ family.</text>
</comment>
<reference evidence="10" key="1">
    <citation type="submission" date="2017-05" db="EMBL/GenBank/DDBJ databases">
        <authorList>
            <person name="Macchi M."/>
            <person name="Festa S."/>
            <person name="Coppotelli B.M."/>
            <person name="Morelli I.S."/>
        </authorList>
    </citation>
    <scope>NUCLEOTIDE SEQUENCE [LARGE SCALE GENOMIC DNA]</scope>
    <source>
        <strain evidence="10">I</strain>
    </source>
</reference>
<dbReference type="InterPro" id="IPR001667">
    <property type="entry name" value="DDH_dom"/>
</dbReference>
<evidence type="ECO:0000313" key="9">
    <source>
        <dbReference type="EMBL" id="OWJ62814.1"/>
    </source>
</evidence>
<dbReference type="OrthoDB" id="9809852at2"/>
<feature type="domain" description="DHHA1" evidence="7">
    <location>
        <begin position="365"/>
        <end position="454"/>
    </location>
</feature>
<name>A0A211ZCE7_9PROT</name>
<dbReference type="InterPro" id="IPR041122">
    <property type="entry name" value="RecJ_OB"/>
</dbReference>
<dbReference type="InterPro" id="IPR004610">
    <property type="entry name" value="RecJ"/>
</dbReference>
<gene>
    <name evidence="9" type="ORF">BWR60_29460</name>
</gene>
<evidence type="ECO:0000256" key="4">
    <source>
        <dbReference type="ARBA" id="ARBA00022801"/>
    </source>
</evidence>
<feature type="domain" description="DDH" evidence="6">
    <location>
        <begin position="93"/>
        <end position="247"/>
    </location>
</feature>
<feature type="domain" description="RecJ OB" evidence="8">
    <location>
        <begin position="472"/>
        <end position="580"/>
    </location>
</feature>
<evidence type="ECO:0000259" key="8">
    <source>
        <dbReference type="Pfam" id="PF17768"/>
    </source>
</evidence>
<dbReference type="GO" id="GO:0008409">
    <property type="term" value="F:5'-3' exonuclease activity"/>
    <property type="evidence" value="ECO:0007669"/>
    <property type="project" value="InterPro"/>
</dbReference>
<evidence type="ECO:0000259" key="6">
    <source>
        <dbReference type="Pfam" id="PF01368"/>
    </source>
</evidence>
<keyword evidence="3" id="KW-0540">Nuclease</keyword>
<dbReference type="NCBIfam" id="TIGR00644">
    <property type="entry name" value="recJ"/>
    <property type="match status" value="1"/>
</dbReference>
<dbReference type="Pfam" id="PF02272">
    <property type="entry name" value="DHHA1"/>
    <property type="match status" value="1"/>
</dbReference>